<protein>
    <submittedName>
        <fullName evidence="3">Unnamed protein product</fullName>
    </submittedName>
</protein>
<dbReference type="EMBL" id="BSXW01001150">
    <property type="protein sequence ID" value="GMF34104.1"/>
    <property type="molecule type" value="Genomic_DNA"/>
</dbReference>
<gene>
    <name evidence="3" type="ORF">Plil01_001453800</name>
</gene>
<feature type="chain" id="PRO_5040819728" evidence="2">
    <location>
        <begin position="22"/>
        <end position="246"/>
    </location>
</feature>
<evidence type="ECO:0000313" key="3">
    <source>
        <dbReference type="EMBL" id="GMF34104.1"/>
    </source>
</evidence>
<evidence type="ECO:0000313" key="4">
    <source>
        <dbReference type="Proteomes" id="UP001165083"/>
    </source>
</evidence>
<comment type="caution">
    <text evidence="3">The sequence shown here is derived from an EMBL/GenBank/DDBJ whole genome shotgun (WGS) entry which is preliminary data.</text>
</comment>
<dbReference type="OrthoDB" id="122709at2759"/>
<feature type="region of interest" description="Disordered" evidence="1">
    <location>
        <begin position="36"/>
        <end position="68"/>
    </location>
</feature>
<evidence type="ECO:0000256" key="2">
    <source>
        <dbReference type="SAM" id="SignalP"/>
    </source>
</evidence>
<accession>A0A9W6X9E1</accession>
<sequence>MLVVCSVLSLILCACAQTSLGDTDGVQLARTAAPAVGTAPSSSESVGTSSSPAAAGVESSSPDGSNKPLSATVAVEAHVAQACSGSHGVSSLAPAESSSSAPSNSVVTREVLEELLMEAGAESSERVIAVLGPRLEQLGRLAVGLQVAPSIRGDRRPVQRLVKANRTLRARVQLERDGPDVLVLVSEGSLILLVFLSFLVVNSQSIVLSSGLSTGELGWEALGVSDDTRTILRQMYQSADKQTQPN</sequence>
<evidence type="ECO:0000256" key="1">
    <source>
        <dbReference type="SAM" id="MobiDB-lite"/>
    </source>
</evidence>
<name>A0A9W6X9E1_9STRA</name>
<feature type="signal peptide" evidence="2">
    <location>
        <begin position="1"/>
        <end position="21"/>
    </location>
</feature>
<organism evidence="3 4">
    <name type="scientific">Phytophthora lilii</name>
    <dbReference type="NCBI Taxonomy" id="2077276"/>
    <lineage>
        <taxon>Eukaryota</taxon>
        <taxon>Sar</taxon>
        <taxon>Stramenopiles</taxon>
        <taxon>Oomycota</taxon>
        <taxon>Peronosporomycetes</taxon>
        <taxon>Peronosporales</taxon>
        <taxon>Peronosporaceae</taxon>
        <taxon>Phytophthora</taxon>
    </lineage>
</organism>
<keyword evidence="4" id="KW-1185">Reference proteome</keyword>
<proteinExistence type="predicted"/>
<keyword evidence="2" id="KW-0732">Signal</keyword>
<reference evidence="3" key="1">
    <citation type="submission" date="2023-04" db="EMBL/GenBank/DDBJ databases">
        <title>Phytophthora lilii NBRC 32176.</title>
        <authorList>
            <person name="Ichikawa N."/>
            <person name="Sato H."/>
            <person name="Tonouchi N."/>
        </authorList>
    </citation>
    <scope>NUCLEOTIDE SEQUENCE</scope>
    <source>
        <strain evidence="3">NBRC 32176</strain>
    </source>
</reference>
<feature type="compositionally biased region" description="Low complexity" evidence="1">
    <location>
        <begin position="41"/>
        <end position="51"/>
    </location>
</feature>
<feature type="compositionally biased region" description="Polar residues" evidence="1">
    <location>
        <begin position="58"/>
        <end position="68"/>
    </location>
</feature>
<dbReference type="AlphaFoldDB" id="A0A9W6X9E1"/>
<dbReference type="Proteomes" id="UP001165083">
    <property type="component" value="Unassembled WGS sequence"/>
</dbReference>